<dbReference type="PANTHER" id="PTHR34293">
    <property type="entry name" value="HTH-TYPE TRANSCRIPTIONAL REGULATOR TRMBL2"/>
    <property type="match status" value="1"/>
</dbReference>
<dbReference type="InterPro" id="IPR051797">
    <property type="entry name" value="TrmB-like"/>
</dbReference>
<dbReference type="KEGG" id="halz:E5139_10795"/>
<dbReference type="SUPFAM" id="SSF46785">
    <property type="entry name" value="Winged helix' DNA-binding domain"/>
    <property type="match status" value="1"/>
</dbReference>
<organism evidence="3 4">
    <name type="scientific">Halomicrobium mukohataei</name>
    <dbReference type="NCBI Taxonomy" id="57705"/>
    <lineage>
        <taxon>Archaea</taxon>
        <taxon>Methanobacteriati</taxon>
        <taxon>Methanobacteriota</taxon>
        <taxon>Stenosarchaea group</taxon>
        <taxon>Halobacteria</taxon>
        <taxon>Halobacteriales</taxon>
        <taxon>Haloarculaceae</taxon>
        <taxon>Halomicrobium</taxon>
    </lineage>
</organism>
<evidence type="ECO:0000313" key="3">
    <source>
        <dbReference type="EMBL" id="QCD66105.1"/>
    </source>
</evidence>
<gene>
    <name evidence="3" type="ORF">E5139_10795</name>
</gene>
<dbReference type="AlphaFoldDB" id="A0A4D6KFT4"/>
<evidence type="ECO:0000259" key="1">
    <source>
        <dbReference type="Pfam" id="PF08350"/>
    </source>
</evidence>
<evidence type="ECO:0000259" key="2">
    <source>
        <dbReference type="Pfam" id="PF25213"/>
    </source>
</evidence>
<proteinExistence type="predicted"/>
<dbReference type="OMA" id="YLPTHAM"/>
<dbReference type="InterPro" id="IPR036390">
    <property type="entry name" value="WH_DNA-bd_sf"/>
</dbReference>
<dbReference type="PANTHER" id="PTHR34293:SF1">
    <property type="entry name" value="HTH-TYPE TRANSCRIPTIONAL REGULATOR TRMBL2"/>
    <property type="match status" value="1"/>
</dbReference>
<reference evidence="3 4" key="2">
    <citation type="submission" date="2019-04" db="EMBL/GenBank/DDBJ databases">
        <authorList>
            <person name="Yang S."/>
            <person name="Wei W."/>
        </authorList>
    </citation>
    <scope>NUCLEOTIDE SEQUENCE [LARGE SCALE GENOMIC DNA]</scope>
    <source>
        <strain evidence="4">ZP60</strain>
    </source>
</reference>
<protein>
    <submittedName>
        <fullName evidence="3">ArsR family transcriptional regulator</fullName>
    </submittedName>
</protein>
<name>A0A4D6KFT4_9EURY</name>
<dbReference type="GeneID" id="42179429"/>
<dbReference type="Proteomes" id="UP000297053">
    <property type="component" value="Chromosome"/>
</dbReference>
<dbReference type="RefSeq" id="WP_015762494.1">
    <property type="nucleotide sequence ID" value="NZ_CP039375.1"/>
</dbReference>
<dbReference type="InterPro" id="IPR057527">
    <property type="entry name" value="HVO_A0261-like_N"/>
</dbReference>
<feature type="domain" description="HVO-A0261-like N-terminal" evidence="2">
    <location>
        <begin position="6"/>
        <end position="89"/>
    </location>
</feature>
<sequence>MEAALSEIEFLALSENRVSVLALLASERHTRRELADETGASQATLGRILGDFEDRSWVRRESGGYVATATGELVASGFTDLLSTLETERALRPIVEHLPADAMTFDLRRLADATITTPSGTRPNAPVQRVLDMIETAADVRVFSHAFNEQSLTVVQERTAAGQQTFRGVFSRTAIEALAEDSALRERLLALVATDGVEIRLARDELPLAVTVADETVHLLVRDDNGVLQASIDADDPAVLSWADETFERYWTAAEPLDRTEFAE</sequence>
<dbReference type="Pfam" id="PF08350">
    <property type="entry name" value="FilR1_middle"/>
    <property type="match status" value="1"/>
</dbReference>
<dbReference type="Gene3D" id="1.10.10.10">
    <property type="entry name" value="Winged helix-like DNA-binding domain superfamily/Winged helix DNA-binding domain"/>
    <property type="match status" value="1"/>
</dbReference>
<accession>A0A4D6KFT4</accession>
<evidence type="ECO:0000313" key="4">
    <source>
        <dbReference type="Proteomes" id="UP000297053"/>
    </source>
</evidence>
<dbReference type="InterPro" id="IPR036388">
    <property type="entry name" value="WH-like_DNA-bd_sf"/>
</dbReference>
<dbReference type="EMBL" id="CP039375">
    <property type="protein sequence ID" value="QCD66105.1"/>
    <property type="molecule type" value="Genomic_DNA"/>
</dbReference>
<dbReference type="InterPro" id="IPR013561">
    <property type="entry name" value="FilR1_middle_dom"/>
</dbReference>
<reference evidence="3 4" key="1">
    <citation type="submission" date="2019-04" db="EMBL/GenBank/DDBJ databases">
        <title>Complete genome sequence of Arthrobacter sp. ZXY-2 associated with effective atrazine degradation and salt adaptation.</title>
        <authorList>
            <person name="Zhao X."/>
        </authorList>
    </citation>
    <scope>NUCLEOTIDE SEQUENCE [LARGE SCALE GENOMIC DNA]</scope>
    <source>
        <strain evidence="4">ZP60</strain>
    </source>
</reference>
<feature type="domain" description="Methanogenesis regulatory protein FilR1 middle" evidence="1">
    <location>
        <begin position="123"/>
        <end position="252"/>
    </location>
</feature>
<dbReference type="Pfam" id="PF25213">
    <property type="entry name" value="HVO_A0261_N"/>
    <property type="match status" value="1"/>
</dbReference>